<dbReference type="InterPro" id="IPR006597">
    <property type="entry name" value="Sel1-like"/>
</dbReference>
<dbReference type="AlphaFoldDB" id="A0A2Z6R6V7"/>
<evidence type="ECO:0000313" key="3">
    <source>
        <dbReference type="EMBL" id="GES93914.1"/>
    </source>
</evidence>
<proteinExistence type="inferred from homology"/>
<evidence type="ECO:0000313" key="4">
    <source>
        <dbReference type="Proteomes" id="UP000247702"/>
    </source>
</evidence>
<dbReference type="InterPro" id="IPR050767">
    <property type="entry name" value="Sel1_AlgK"/>
</dbReference>
<dbReference type="EMBL" id="BLAL01000229">
    <property type="protein sequence ID" value="GES93914.1"/>
    <property type="molecule type" value="Genomic_DNA"/>
</dbReference>
<dbReference type="Proteomes" id="UP000247702">
    <property type="component" value="Unassembled WGS sequence"/>
</dbReference>
<name>A0A2Z6R6V7_9GLOM</name>
<comment type="caution">
    <text evidence="2">The sequence shown here is derived from an EMBL/GenBank/DDBJ whole genome shotgun (WGS) entry which is preliminary data.</text>
</comment>
<dbReference type="OrthoDB" id="2334964at2759"/>
<protein>
    <submittedName>
        <fullName evidence="3">Sel1-like repeat protein</fullName>
    </submittedName>
</protein>
<dbReference type="EMBL" id="BEXD01002336">
    <property type="protein sequence ID" value="GBB97953.1"/>
    <property type="molecule type" value="Genomic_DNA"/>
</dbReference>
<sequence>MTDASTDSKSDDNSAKLSDIISFDTLSLDSQSFKSVSLKSVKSNSNKLKNVFTSIKEKILNVTDDILKKLSGEINNFVSKYKKRKSENDFLGYYECLNTSELLNPKISLSTARINLHEGESVDEAKNLIITKIKNAPYVKNVSLFIIPGKGNHNNSSNNRGILNKSLPEWLKDDSIKGLVDGEPIKGNGTYEVFIKRISSDEINNNFCQIEDEIIKEWEKNAKKNDDINYIMALAGYYMKGPKENHNKAEFWYKKAEKLGSIEAKLCLGYMHSIGKRYFDPKKAKGLFKEVISKLENSNDEKDKELCKIAMRNMAHIYHNSHLIRPLELKNFAKITKISDLKVSKLNKVKLKIAIRWYEKSCKLGDSRSAYNLGLLYEGDKDIKKDDGLAEYFFRKAVELDNNNSFAREKLGKFLINKEDVDEKAEGYDILKKFASIGLE</sequence>
<dbReference type="SUPFAM" id="SSF81901">
    <property type="entry name" value="HCP-like"/>
    <property type="match status" value="2"/>
</dbReference>
<evidence type="ECO:0000313" key="2">
    <source>
        <dbReference type="EMBL" id="GBB97953.1"/>
    </source>
</evidence>
<dbReference type="PANTHER" id="PTHR11102:SF160">
    <property type="entry name" value="ERAD-ASSOCIATED E3 UBIQUITIN-PROTEIN LIGASE COMPONENT HRD3"/>
    <property type="match status" value="1"/>
</dbReference>
<dbReference type="SMART" id="SM00671">
    <property type="entry name" value="SEL1"/>
    <property type="match status" value="2"/>
</dbReference>
<dbReference type="PANTHER" id="PTHR11102">
    <property type="entry name" value="SEL-1-LIKE PROTEIN"/>
    <property type="match status" value="1"/>
</dbReference>
<evidence type="ECO:0000256" key="1">
    <source>
        <dbReference type="ARBA" id="ARBA00038101"/>
    </source>
</evidence>
<dbReference type="InterPro" id="IPR036063">
    <property type="entry name" value="Smr_dom_sf"/>
</dbReference>
<reference evidence="3" key="2">
    <citation type="submission" date="2019-10" db="EMBL/GenBank/DDBJ databases">
        <title>Conservation and host-specific expression of non-tandemly repeated heterogenous ribosome RNA gene in arbuscular mycorrhizal fungi.</title>
        <authorList>
            <person name="Maeda T."/>
            <person name="Kobayashi Y."/>
            <person name="Nakagawa T."/>
            <person name="Ezawa T."/>
            <person name="Yamaguchi K."/>
            <person name="Bino T."/>
            <person name="Nishimoto Y."/>
            <person name="Shigenobu S."/>
            <person name="Kawaguchi M."/>
        </authorList>
    </citation>
    <scope>NUCLEOTIDE SEQUENCE</scope>
    <source>
        <strain evidence="3">HR1</strain>
    </source>
</reference>
<dbReference type="Gene3D" id="1.25.40.10">
    <property type="entry name" value="Tetratricopeptide repeat domain"/>
    <property type="match status" value="1"/>
</dbReference>
<gene>
    <name evidence="3" type="ORF">RCL2_002065800</name>
    <name evidence="2" type="ORF">RclHR1_03100015</name>
</gene>
<keyword evidence="4" id="KW-1185">Reference proteome</keyword>
<organism evidence="2 4">
    <name type="scientific">Rhizophagus clarus</name>
    <dbReference type="NCBI Taxonomy" id="94130"/>
    <lineage>
        <taxon>Eukaryota</taxon>
        <taxon>Fungi</taxon>
        <taxon>Fungi incertae sedis</taxon>
        <taxon>Mucoromycota</taxon>
        <taxon>Glomeromycotina</taxon>
        <taxon>Glomeromycetes</taxon>
        <taxon>Glomerales</taxon>
        <taxon>Glomeraceae</taxon>
        <taxon>Rhizophagus</taxon>
    </lineage>
</organism>
<dbReference type="Gene3D" id="3.30.1370.110">
    <property type="match status" value="1"/>
</dbReference>
<dbReference type="Proteomes" id="UP000615446">
    <property type="component" value="Unassembled WGS sequence"/>
</dbReference>
<dbReference type="Pfam" id="PF08238">
    <property type="entry name" value="Sel1"/>
    <property type="match status" value="4"/>
</dbReference>
<reference evidence="2 4" key="1">
    <citation type="submission" date="2017-11" db="EMBL/GenBank/DDBJ databases">
        <title>The genome of Rhizophagus clarus HR1 reveals common genetic basis of auxotrophy among arbuscular mycorrhizal fungi.</title>
        <authorList>
            <person name="Kobayashi Y."/>
        </authorList>
    </citation>
    <scope>NUCLEOTIDE SEQUENCE [LARGE SCALE GENOMIC DNA]</scope>
    <source>
        <strain evidence="2 4">HR1</strain>
    </source>
</reference>
<dbReference type="InterPro" id="IPR011990">
    <property type="entry name" value="TPR-like_helical_dom_sf"/>
</dbReference>
<accession>A0A2Z6R6V7</accession>
<comment type="similarity">
    <text evidence="1">Belongs to the sel-1 family.</text>
</comment>